<accession>A0ABQ1M6S3</accession>
<reference evidence="3" key="1">
    <citation type="journal article" date="2019" name="Int. J. Syst. Evol. Microbiol.">
        <title>The Global Catalogue of Microorganisms (GCM) 10K type strain sequencing project: providing services to taxonomists for standard genome sequencing and annotation.</title>
        <authorList>
            <consortium name="The Broad Institute Genomics Platform"/>
            <consortium name="The Broad Institute Genome Sequencing Center for Infectious Disease"/>
            <person name="Wu L."/>
            <person name="Ma J."/>
        </authorList>
    </citation>
    <scope>NUCLEOTIDE SEQUENCE [LARGE SCALE GENOMIC DNA]</scope>
    <source>
        <strain evidence="3">CGMCC 1.15342</strain>
    </source>
</reference>
<evidence type="ECO:0000313" key="3">
    <source>
        <dbReference type="Proteomes" id="UP000597338"/>
    </source>
</evidence>
<evidence type="ECO:0000256" key="1">
    <source>
        <dbReference type="SAM" id="MobiDB-lite"/>
    </source>
</evidence>
<feature type="compositionally biased region" description="Basic and acidic residues" evidence="1">
    <location>
        <begin position="7"/>
        <end position="28"/>
    </location>
</feature>
<feature type="region of interest" description="Disordered" evidence="1">
    <location>
        <begin position="1"/>
        <end position="28"/>
    </location>
</feature>
<evidence type="ECO:0000313" key="2">
    <source>
        <dbReference type="EMBL" id="GGC33683.1"/>
    </source>
</evidence>
<dbReference type="RefSeq" id="WP_188751618.1">
    <property type="nucleotide sequence ID" value="NZ_BMIK01000009.1"/>
</dbReference>
<name>A0ABQ1M6S3_9SPHI</name>
<comment type="caution">
    <text evidence="2">The sequence shown here is derived from an EMBL/GenBank/DDBJ whole genome shotgun (WGS) entry which is preliminary data.</text>
</comment>
<dbReference type="Proteomes" id="UP000597338">
    <property type="component" value="Unassembled WGS sequence"/>
</dbReference>
<sequence length="54" mass="6412">MLRRRDKREEKRADAAQHKANDGMKDTIDKGRVNYQHLKKKGKEIDMLIPDIHI</sequence>
<organism evidence="2 3">
    <name type="scientific">Parapedobacter defluvii</name>
    <dbReference type="NCBI Taxonomy" id="2045106"/>
    <lineage>
        <taxon>Bacteria</taxon>
        <taxon>Pseudomonadati</taxon>
        <taxon>Bacteroidota</taxon>
        <taxon>Sphingobacteriia</taxon>
        <taxon>Sphingobacteriales</taxon>
        <taxon>Sphingobacteriaceae</taxon>
        <taxon>Parapedobacter</taxon>
    </lineage>
</organism>
<keyword evidence="3" id="KW-1185">Reference proteome</keyword>
<dbReference type="EMBL" id="BMIK01000009">
    <property type="protein sequence ID" value="GGC33683.1"/>
    <property type="molecule type" value="Genomic_DNA"/>
</dbReference>
<protein>
    <submittedName>
        <fullName evidence="2">Uncharacterized protein</fullName>
    </submittedName>
</protein>
<gene>
    <name evidence="2" type="ORF">GCM10011386_27320</name>
</gene>
<proteinExistence type="predicted"/>